<feature type="transmembrane region" description="Helical" evidence="6">
    <location>
        <begin position="159"/>
        <end position="181"/>
    </location>
</feature>
<protein>
    <recommendedName>
        <fullName evidence="9">Threonine efflux protein</fullName>
    </recommendedName>
</protein>
<dbReference type="RefSeq" id="WP_174404442.1">
    <property type="nucleotide sequence ID" value="NZ_BLVO01000012.1"/>
</dbReference>
<evidence type="ECO:0000313" key="7">
    <source>
        <dbReference type="EMBL" id="GFM32765.1"/>
    </source>
</evidence>
<dbReference type="GO" id="GO:0005886">
    <property type="term" value="C:plasma membrane"/>
    <property type="evidence" value="ECO:0007669"/>
    <property type="project" value="UniProtKB-SubCell"/>
</dbReference>
<evidence type="ECO:0000256" key="5">
    <source>
        <dbReference type="ARBA" id="ARBA00023136"/>
    </source>
</evidence>
<comment type="caution">
    <text evidence="7">The sequence shown here is derived from an EMBL/GenBank/DDBJ whole genome shotgun (WGS) entry which is preliminary data.</text>
</comment>
<comment type="subcellular location">
    <subcellularLocation>
        <location evidence="1">Cell membrane</location>
        <topology evidence="1">Multi-pass membrane protein</topology>
    </subcellularLocation>
</comment>
<keyword evidence="5 6" id="KW-0472">Membrane</keyword>
<feature type="transmembrane region" description="Helical" evidence="6">
    <location>
        <begin position="49"/>
        <end position="75"/>
    </location>
</feature>
<dbReference type="Pfam" id="PF01810">
    <property type="entry name" value="LysE"/>
    <property type="match status" value="1"/>
</dbReference>
<keyword evidence="2" id="KW-1003">Cell membrane</keyword>
<dbReference type="PANTHER" id="PTHR30086">
    <property type="entry name" value="ARGININE EXPORTER PROTEIN ARGO"/>
    <property type="match status" value="1"/>
</dbReference>
<gene>
    <name evidence="7" type="ORF">DSM101010T_11300</name>
</gene>
<evidence type="ECO:0008006" key="9">
    <source>
        <dbReference type="Google" id="ProtNLM"/>
    </source>
</evidence>
<dbReference type="AlphaFoldDB" id="A0A7J0BI26"/>
<keyword evidence="8" id="KW-1185">Reference proteome</keyword>
<proteinExistence type="predicted"/>
<dbReference type="Proteomes" id="UP000503840">
    <property type="component" value="Unassembled WGS sequence"/>
</dbReference>
<dbReference type="EMBL" id="BLVO01000012">
    <property type="protein sequence ID" value="GFM32765.1"/>
    <property type="molecule type" value="Genomic_DNA"/>
</dbReference>
<name>A0A7J0BI26_9BACT</name>
<evidence type="ECO:0000256" key="2">
    <source>
        <dbReference type="ARBA" id="ARBA00022475"/>
    </source>
</evidence>
<evidence type="ECO:0000256" key="6">
    <source>
        <dbReference type="SAM" id="Phobius"/>
    </source>
</evidence>
<keyword evidence="3 6" id="KW-0812">Transmembrane</keyword>
<evidence type="ECO:0000256" key="4">
    <source>
        <dbReference type="ARBA" id="ARBA00022989"/>
    </source>
</evidence>
<organism evidence="7 8">
    <name type="scientific">Desulfovibrio subterraneus</name>
    <dbReference type="NCBI Taxonomy" id="2718620"/>
    <lineage>
        <taxon>Bacteria</taxon>
        <taxon>Pseudomonadati</taxon>
        <taxon>Thermodesulfobacteriota</taxon>
        <taxon>Desulfovibrionia</taxon>
        <taxon>Desulfovibrionales</taxon>
        <taxon>Desulfovibrionaceae</taxon>
        <taxon>Desulfovibrio</taxon>
    </lineage>
</organism>
<evidence type="ECO:0000256" key="3">
    <source>
        <dbReference type="ARBA" id="ARBA00022692"/>
    </source>
</evidence>
<feature type="transmembrane region" description="Helical" evidence="6">
    <location>
        <begin position="193"/>
        <end position="214"/>
    </location>
</feature>
<accession>A0A7J0BI26</accession>
<sequence length="215" mass="23293">MLETILTLFTVCFFARMSPGPDMMLLIKHSTAGSSSYAPEDGSTGSCRAAYACVLGVCVGLCFHVMLSVLGLAIIIKSNPMVFAALRYAGAIYLLYVGWRCFTDRDSVRLEGQGGVCTSARQGFREGLLCNLLNPKVTMFILSVFMQLVTPETALSERLAYGAVIVLEGLFGWAAFVYFLHTPFMKRLYGNHAGAINKVTGVVLFALGGAIFIWG</sequence>
<dbReference type="InterPro" id="IPR001123">
    <property type="entry name" value="LeuE-type"/>
</dbReference>
<evidence type="ECO:0000313" key="8">
    <source>
        <dbReference type="Proteomes" id="UP000503840"/>
    </source>
</evidence>
<evidence type="ECO:0000256" key="1">
    <source>
        <dbReference type="ARBA" id="ARBA00004651"/>
    </source>
</evidence>
<reference evidence="7 8" key="1">
    <citation type="submission" date="2020-05" db="EMBL/GenBank/DDBJ databases">
        <title>Draft genome sequence of Desulfovibrio sp. strain HN2T.</title>
        <authorList>
            <person name="Ueno A."/>
            <person name="Tamazawa S."/>
            <person name="Tamamura S."/>
            <person name="Murakami T."/>
            <person name="Kiyama T."/>
            <person name="Inomata H."/>
            <person name="Amano Y."/>
            <person name="Miyakawa K."/>
            <person name="Tamaki H."/>
            <person name="Naganuma T."/>
            <person name="Kaneko K."/>
        </authorList>
    </citation>
    <scope>NUCLEOTIDE SEQUENCE [LARGE SCALE GENOMIC DNA]</scope>
    <source>
        <strain evidence="7 8">HN2</strain>
    </source>
</reference>
<dbReference type="GO" id="GO:0015171">
    <property type="term" value="F:amino acid transmembrane transporter activity"/>
    <property type="evidence" value="ECO:0007669"/>
    <property type="project" value="TreeGrafter"/>
</dbReference>
<feature type="transmembrane region" description="Helical" evidence="6">
    <location>
        <begin position="82"/>
        <end position="99"/>
    </location>
</feature>
<keyword evidence="4 6" id="KW-1133">Transmembrane helix</keyword>
<dbReference type="PANTHER" id="PTHR30086:SF20">
    <property type="entry name" value="ARGININE EXPORTER PROTEIN ARGO-RELATED"/>
    <property type="match status" value="1"/>
</dbReference>